<protein>
    <submittedName>
        <fullName evidence="1">Uncharacterized protein</fullName>
    </submittedName>
</protein>
<reference evidence="1" key="1">
    <citation type="submission" date="2020-05" db="EMBL/GenBank/DDBJ databases">
        <title>Large-scale comparative analyses of tick genomes elucidate their genetic diversity and vector capacities.</title>
        <authorList>
            <person name="Jia N."/>
            <person name="Wang J."/>
            <person name="Shi W."/>
            <person name="Du L."/>
            <person name="Sun Y."/>
            <person name="Zhan W."/>
            <person name="Jiang J."/>
            <person name="Wang Q."/>
            <person name="Zhang B."/>
            <person name="Ji P."/>
            <person name="Sakyi L.B."/>
            <person name="Cui X."/>
            <person name="Yuan T."/>
            <person name="Jiang B."/>
            <person name="Yang W."/>
            <person name="Lam T.T.-Y."/>
            <person name="Chang Q."/>
            <person name="Ding S."/>
            <person name="Wang X."/>
            <person name="Zhu J."/>
            <person name="Ruan X."/>
            <person name="Zhao L."/>
            <person name="Wei J."/>
            <person name="Que T."/>
            <person name="Du C."/>
            <person name="Cheng J."/>
            <person name="Dai P."/>
            <person name="Han X."/>
            <person name="Huang E."/>
            <person name="Gao Y."/>
            <person name="Liu J."/>
            <person name="Shao H."/>
            <person name="Ye R."/>
            <person name="Li L."/>
            <person name="Wei W."/>
            <person name="Wang X."/>
            <person name="Wang C."/>
            <person name="Yang T."/>
            <person name="Huo Q."/>
            <person name="Li W."/>
            <person name="Guo W."/>
            <person name="Chen H."/>
            <person name="Zhou L."/>
            <person name="Ni X."/>
            <person name="Tian J."/>
            <person name="Zhou Y."/>
            <person name="Sheng Y."/>
            <person name="Liu T."/>
            <person name="Pan Y."/>
            <person name="Xia L."/>
            <person name="Li J."/>
            <person name="Zhao F."/>
            <person name="Cao W."/>
        </authorList>
    </citation>
    <scope>NUCLEOTIDE SEQUENCE</scope>
    <source>
        <strain evidence="1">Dsil-2018</strain>
    </source>
</reference>
<gene>
    <name evidence="1" type="ORF">HPB49_021557</name>
</gene>
<sequence>MQPDRNNAAQPTTTCSTCPRAFHVTATSSSSATRLSPRRAGAFLVLLVGTLFYAYQDDVLRMAVRARRKVQGQLFFRDDKCEAVRVLKTCEREELLKVLFVVDTQPENVKQRRFARLSYARRSFAFPLHWLTVFRMLGNNSDDELVSLVRDECHRAGDIVVPRGAHAATAPEPGAPRTPPTFLPFVAWILEKCPNVDLVVHMHDMVIPHPFYLPNYRVLHMDHQPQVIHCHGTGFRTAECQAKKGIEAIAQNASEQEGLLVTGNLEVRDMASYIAVNDSMTMLYTIGAVLFYTYPQNLSVSMMSLWEEMMAAPENSPHYLHL</sequence>
<dbReference type="Proteomes" id="UP000821865">
    <property type="component" value="Chromosome 5"/>
</dbReference>
<evidence type="ECO:0000313" key="2">
    <source>
        <dbReference type="Proteomes" id="UP000821865"/>
    </source>
</evidence>
<dbReference type="EMBL" id="CM023474">
    <property type="protein sequence ID" value="KAH7950247.1"/>
    <property type="molecule type" value="Genomic_DNA"/>
</dbReference>
<comment type="caution">
    <text evidence="1">The sequence shown here is derived from an EMBL/GenBank/DDBJ whole genome shotgun (WGS) entry which is preliminary data.</text>
</comment>
<organism evidence="1 2">
    <name type="scientific">Dermacentor silvarum</name>
    <name type="common">Tick</name>
    <dbReference type="NCBI Taxonomy" id="543639"/>
    <lineage>
        <taxon>Eukaryota</taxon>
        <taxon>Metazoa</taxon>
        <taxon>Ecdysozoa</taxon>
        <taxon>Arthropoda</taxon>
        <taxon>Chelicerata</taxon>
        <taxon>Arachnida</taxon>
        <taxon>Acari</taxon>
        <taxon>Parasitiformes</taxon>
        <taxon>Ixodida</taxon>
        <taxon>Ixodoidea</taxon>
        <taxon>Ixodidae</taxon>
        <taxon>Rhipicephalinae</taxon>
        <taxon>Dermacentor</taxon>
    </lineage>
</organism>
<accession>A0ACB8CT97</accession>
<evidence type="ECO:0000313" key="1">
    <source>
        <dbReference type="EMBL" id="KAH7950247.1"/>
    </source>
</evidence>
<proteinExistence type="predicted"/>
<keyword evidence="2" id="KW-1185">Reference proteome</keyword>
<name>A0ACB8CT97_DERSI</name>